<protein>
    <submittedName>
        <fullName evidence="2">Uncharacterized protein</fullName>
    </submittedName>
</protein>
<sequence>MILCNCWSLRQQYMFFDMCDVALIVNLSIYCLLSAAIHTTHLYNRVVQPEILWFKSLGWRFAQV</sequence>
<reference evidence="2" key="2">
    <citation type="journal article" date="2015" name="Data Brief">
        <title>Shoot transcriptome of the giant reed, Arundo donax.</title>
        <authorList>
            <person name="Barrero R.A."/>
            <person name="Guerrero F.D."/>
            <person name="Moolhuijzen P."/>
            <person name="Goolsby J.A."/>
            <person name="Tidwell J."/>
            <person name="Bellgard S.E."/>
            <person name="Bellgard M.I."/>
        </authorList>
    </citation>
    <scope>NUCLEOTIDE SEQUENCE</scope>
    <source>
        <tissue evidence="2">Shoot tissue taken approximately 20 cm above the soil surface</tissue>
    </source>
</reference>
<keyword evidence="1" id="KW-0812">Transmembrane</keyword>
<feature type="transmembrane region" description="Helical" evidence="1">
    <location>
        <begin position="21"/>
        <end position="43"/>
    </location>
</feature>
<keyword evidence="1" id="KW-1133">Transmembrane helix</keyword>
<accession>A0A0A9G6Y7</accession>
<proteinExistence type="predicted"/>
<organism evidence="2">
    <name type="scientific">Arundo donax</name>
    <name type="common">Giant reed</name>
    <name type="synonym">Donax arundinaceus</name>
    <dbReference type="NCBI Taxonomy" id="35708"/>
    <lineage>
        <taxon>Eukaryota</taxon>
        <taxon>Viridiplantae</taxon>
        <taxon>Streptophyta</taxon>
        <taxon>Embryophyta</taxon>
        <taxon>Tracheophyta</taxon>
        <taxon>Spermatophyta</taxon>
        <taxon>Magnoliopsida</taxon>
        <taxon>Liliopsida</taxon>
        <taxon>Poales</taxon>
        <taxon>Poaceae</taxon>
        <taxon>PACMAD clade</taxon>
        <taxon>Arundinoideae</taxon>
        <taxon>Arundineae</taxon>
        <taxon>Arundo</taxon>
    </lineage>
</organism>
<name>A0A0A9G6Y7_ARUDO</name>
<evidence type="ECO:0000256" key="1">
    <source>
        <dbReference type="SAM" id="Phobius"/>
    </source>
</evidence>
<dbReference type="AlphaFoldDB" id="A0A0A9G6Y7"/>
<reference evidence="2" key="1">
    <citation type="submission" date="2014-09" db="EMBL/GenBank/DDBJ databases">
        <authorList>
            <person name="Magalhaes I.L.F."/>
            <person name="Oliveira U."/>
            <person name="Santos F.R."/>
            <person name="Vidigal T.H.D.A."/>
            <person name="Brescovit A.D."/>
            <person name="Santos A.J."/>
        </authorList>
    </citation>
    <scope>NUCLEOTIDE SEQUENCE</scope>
    <source>
        <tissue evidence="2">Shoot tissue taken approximately 20 cm above the soil surface</tissue>
    </source>
</reference>
<keyword evidence="1" id="KW-0472">Membrane</keyword>
<dbReference type="EMBL" id="GBRH01178682">
    <property type="protein sequence ID" value="JAE19214.1"/>
    <property type="molecule type" value="Transcribed_RNA"/>
</dbReference>
<evidence type="ECO:0000313" key="2">
    <source>
        <dbReference type="EMBL" id="JAE19214.1"/>
    </source>
</evidence>